<sequence length="130" mass="14182">MSVGHLGLGIYSAYQTADGDHSENFSETTCGGASYEEPEIPALSKAMPSQPEVNSVTPRLQDQTEPNGNVYGLTPTDLLEISTALVTQKLTCPGPLLLTEPFFPPAKPFITVPITTQLCLYLRNQRRRVM</sequence>
<evidence type="ECO:0000313" key="2">
    <source>
        <dbReference type="EMBL" id="RDW83623.1"/>
    </source>
</evidence>
<dbReference type="OrthoDB" id="4539935at2759"/>
<dbReference type="AlphaFoldDB" id="A0A3D8SBH9"/>
<protein>
    <submittedName>
        <fullName evidence="2">Uncharacterized protein</fullName>
    </submittedName>
</protein>
<dbReference type="EMBL" id="PVWQ01000004">
    <property type="protein sequence ID" value="RDW83623.1"/>
    <property type="molecule type" value="Genomic_DNA"/>
</dbReference>
<keyword evidence="3" id="KW-1185">Reference proteome</keyword>
<dbReference type="GeneID" id="38114319"/>
<evidence type="ECO:0000313" key="3">
    <source>
        <dbReference type="Proteomes" id="UP000256690"/>
    </source>
</evidence>
<feature type="region of interest" description="Disordered" evidence="1">
    <location>
        <begin position="45"/>
        <end position="71"/>
    </location>
</feature>
<gene>
    <name evidence="2" type="ORF">DSM5745_03949</name>
</gene>
<organism evidence="2 3">
    <name type="scientific">Aspergillus mulundensis</name>
    <dbReference type="NCBI Taxonomy" id="1810919"/>
    <lineage>
        <taxon>Eukaryota</taxon>
        <taxon>Fungi</taxon>
        <taxon>Dikarya</taxon>
        <taxon>Ascomycota</taxon>
        <taxon>Pezizomycotina</taxon>
        <taxon>Eurotiomycetes</taxon>
        <taxon>Eurotiomycetidae</taxon>
        <taxon>Eurotiales</taxon>
        <taxon>Aspergillaceae</taxon>
        <taxon>Aspergillus</taxon>
        <taxon>Aspergillus subgen. Nidulantes</taxon>
    </lineage>
</organism>
<reference evidence="2 3" key="1">
    <citation type="journal article" date="2018" name="IMA Fungus">
        <title>IMA Genome-F 9: Draft genome sequence of Annulohypoxylon stygium, Aspergillus mulundensis, Berkeleyomyces basicola (syn. Thielaviopsis basicola), Ceratocystis smalleyi, two Cercospora beticola strains, Coleophoma cylindrospora, Fusarium fracticaudum, Phialophora cf. hyalina, and Morchella septimelata.</title>
        <authorList>
            <person name="Wingfield B.D."/>
            <person name="Bills G.F."/>
            <person name="Dong Y."/>
            <person name="Huang W."/>
            <person name="Nel W.J."/>
            <person name="Swalarsk-Parry B.S."/>
            <person name="Vaghefi N."/>
            <person name="Wilken P.M."/>
            <person name="An Z."/>
            <person name="de Beer Z.W."/>
            <person name="De Vos L."/>
            <person name="Chen L."/>
            <person name="Duong T.A."/>
            <person name="Gao Y."/>
            <person name="Hammerbacher A."/>
            <person name="Kikkert J.R."/>
            <person name="Li Y."/>
            <person name="Li H."/>
            <person name="Li K."/>
            <person name="Li Q."/>
            <person name="Liu X."/>
            <person name="Ma X."/>
            <person name="Naidoo K."/>
            <person name="Pethybridge S.J."/>
            <person name="Sun J."/>
            <person name="Steenkamp E.T."/>
            <person name="van der Nest M.A."/>
            <person name="van Wyk S."/>
            <person name="Wingfield M.J."/>
            <person name="Xiong C."/>
            <person name="Yue Q."/>
            <person name="Zhang X."/>
        </authorList>
    </citation>
    <scope>NUCLEOTIDE SEQUENCE [LARGE SCALE GENOMIC DNA]</scope>
    <source>
        <strain evidence="2 3">DSM 5745</strain>
    </source>
</reference>
<feature type="compositionally biased region" description="Polar residues" evidence="1">
    <location>
        <begin position="51"/>
        <end position="67"/>
    </location>
</feature>
<accession>A0A3D8SBH9</accession>
<evidence type="ECO:0000256" key="1">
    <source>
        <dbReference type="SAM" id="MobiDB-lite"/>
    </source>
</evidence>
<name>A0A3D8SBH9_9EURO</name>
<proteinExistence type="predicted"/>
<dbReference type="RefSeq" id="XP_026604961.1">
    <property type="nucleotide sequence ID" value="XM_026745965.1"/>
</dbReference>
<comment type="caution">
    <text evidence="2">The sequence shown here is derived from an EMBL/GenBank/DDBJ whole genome shotgun (WGS) entry which is preliminary data.</text>
</comment>
<dbReference type="Proteomes" id="UP000256690">
    <property type="component" value="Unassembled WGS sequence"/>
</dbReference>